<protein>
    <submittedName>
        <fullName evidence="4">GH127 / GH146</fullName>
    </submittedName>
</protein>
<feature type="domain" description="Non-reducing end beta-L-arabinofuranosidase-like GH127 catalytic" evidence="1">
    <location>
        <begin position="31"/>
        <end position="411"/>
    </location>
</feature>
<dbReference type="Pfam" id="PF07944">
    <property type="entry name" value="Beta-AFase-like_GH127_cat"/>
    <property type="match status" value="1"/>
</dbReference>
<name>A0A6J4VEZ6_9BACT</name>
<sequence>MSALSDTVTSTVVVDTRQSPGARLRPVAVSAVRLAGGLLAERAETSRTVSLPTQFDQIERTHRIDNFRRAAGKIDGDYVGVYFNDSDVYKWIEAAAWSLATTPDPELDARLDAVIAEIGDSQRPDGYLNSYFAVDRADERWTNPDLHETYCAGHLFQAAVAHYRATGKTSLLDIARRYADHICDTFGPEDQGRRFWIDGHEEVELALIELARATGEERYVEQAKYFIDARGHQRLPKPYGGRPKSYHQDHEPIRESSEVVGHAVRQLYFTSGATDLTLERPEPALDDALDRLWDNATDRKMYVTGGFGARWEMEAFGDDYELPNESAYAETCAAIAGAMWGWRLFLRTGEPRYLDVLERSLYNNVLAGLSRSGDHYFYQNPLEDNGDHRRSEWFGTACCPPNVARTLASLPGYLYATDDRGGIYVALYANSDATVERPGLEPVRISQQTAYPWDGTVTLTIGTTATFALNLRVPGWLSEPASFTVNGQNASVIAESSTFATIERDWAAGDTVELLLPMAVRRLVAHPKVTDDNGRVALGRGPLVYCVEAIDNAGRDVRNAILPADGAITEQWEPDLLGGVVTLSVPALFAGRDKNWDGGLYRAADEVTGGEDEQVDLTAIPYFAWANREAGPMGVWLRTTGA</sequence>
<dbReference type="InterPro" id="IPR049174">
    <property type="entry name" value="Beta-AFase-like"/>
</dbReference>
<dbReference type="Pfam" id="PF20737">
    <property type="entry name" value="Glyco_hydro127C"/>
    <property type="match status" value="1"/>
</dbReference>
<evidence type="ECO:0000313" key="4">
    <source>
        <dbReference type="EMBL" id="CAA9577458.1"/>
    </source>
</evidence>
<dbReference type="InterPro" id="IPR012341">
    <property type="entry name" value="6hp_glycosidase-like_sf"/>
</dbReference>
<dbReference type="InterPro" id="IPR049049">
    <property type="entry name" value="Beta-AFase-like_GH127_C"/>
</dbReference>
<reference evidence="4" key="1">
    <citation type="submission" date="2020-02" db="EMBL/GenBank/DDBJ databases">
        <authorList>
            <person name="Meier V. D."/>
        </authorList>
    </citation>
    <scope>NUCLEOTIDE SEQUENCE</scope>
    <source>
        <strain evidence="4">AVDCRST_MAG33</strain>
    </source>
</reference>
<evidence type="ECO:0000259" key="3">
    <source>
        <dbReference type="Pfam" id="PF20737"/>
    </source>
</evidence>
<dbReference type="Pfam" id="PF20736">
    <property type="entry name" value="Glyco_hydro127M"/>
    <property type="match status" value="1"/>
</dbReference>
<dbReference type="InterPro" id="IPR008928">
    <property type="entry name" value="6-hairpin_glycosidase_sf"/>
</dbReference>
<evidence type="ECO:0000259" key="1">
    <source>
        <dbReference type="Pfam" id="PF07944"/>
    </source>
</evidence>
<gene>
    <name evidence="4" type="ORF">AVDCRST_MAG33-3218</name>
</gene>
<dbReference type="GO" id="GO:0005975">
    <property type="term" value="P:carbohydrate metabolic process"/>
    <property type="evidence" value="ECO:0007669"/>
    <property type="project" value="InterPro"/>
</dbReference>
<feature type="domain" description="Non-reducing end beta-L-arabinofuranosidase-like GH127 C-terminal" evidence="3">
    <location>
        <begin position="520"/>
        <end position="638"/>
    </location>
</feature>
<proteinExistence type="predicted"/>
<evidence type="ECO:0000259" key="2">
    <source>
        <dbReference type="Pfam" id="PF20736"/>
    </source>
</evidence>
<organism evidence="4">
    <name type="scientific">uncultured Thermomicrobiales bacterium</name>
    <dbReference type="NCBI Taxonomy" id="1645740"/>
    <lineage>
        <taxon>Bacteria</taxon>
        <taxon>Pseudomonadati</taxon>
        <taxon>Thermomicrobiota</taxon>
        <taxon>Thermomicrobia</taxon>
        <taxon>Thermomicrobiales</taxon>
        <taxon>environmental samples</taxon>
    </lineage>
</organism>
<accession>A0A6J4VEZ6</accession>
<dbReference type="PANTHER" id="PTHR43465">
    <property type="entry name" value="DUF1680 DOMAIN PROTEIN (AFU_ORTHOLOGUE AFUA_1G08910)"/>
    <property type="match status" value="1"/>
</dbReference>
<dbReference type="AlphaFoldDB" id="A0A6J4VEZ6"/>
<dbReference type="SUPFAM" id="SSF48208">
    <property type="entry name" value="Six-hairpin glycosidases"/>
    <property type="match status" value="1"/>
</dbReference>
<dbReference type="EMBL" id="CADCWK010000407">
    <property type="protein sequence ID" value="CAA9577458.1"/>
    <property type="molecule type" value="Genomic_DNA"/>
</dbReference>
<dbReference type="InterPro" id="IPR049046">
    <property type="entry name" value="Beta-AFase-like_GH127_middle"/>
</dbReference>
<dbReference type="Gene3D" id="1.50.10.10">
    <property type="match status" value="1"/>
</dbReference>
<dbReference type="PANTHER" id="PTHR43465:SF2">
    <property type="entry name" value="DUF1680 DOMAIN PROTEIN (AFU_ORTHOLOGUE AFUA_1G08910)"/>
    <property type="match status" value="1"/>
</dbReference>
<dbReference type="InterPro" id="IPR012878">
    <property type="entry name" value="Beta-AFase-like_GH127_cat"/>
</dbReference>
<feature type="domain" description="Non-reducing end beta-L-arabinofuranosidase-like GH127 middle" evidence="2">
    <location>
        <begin position="422"/>
        <end position="518"/>
    </location>
</feature>